<gene>
    <name evidence="1" type="ORF">SAMN04488535_1698</name>
</gene>
<dbReference type="RefSeq" id="WP_092151223.1">
    <property type="nucleotide sequence ID" value="NZ_LT629700.1"/>
</dbReference>
<sequence length="292" mass="31639">MSTTAGIEHRATVIDLALVRPSNGRRSTLMLRVSAMKGDEEAYRYIGVDEAISLPDLAGVIRIAFHLPAGVTAPAGFSREAGEPRAETLITPESTLRDAFPAGRTTIYYNWGLWRFDIELAEVYPRDESTPRAVCVAGSGDFGTAPLNLGDINRALIGDDAVSDVMRLTRPEVRDVIGRSNIFDFVLLLKAIDLARPTDVSPQQLEVLAQLPRERTRPGQDAFWSVVLALACLADGDTTDSVITSTFEALGHGAVSAREVRGMCAESLARLSEVEGASPVARLDVYRELLRG</sequence>
<evidence type="ECO:0000313" key="2">
    <source>
        <dbReference type="Proteomes" id="UP000199350"/>
    </source>
</evidence>
<keyword evidence="2" id="KW-1185">Reference proteome</keyword>
<dbReference type="STRING" id="38302.SAMN04488535_1698"/>
<dbReference type="EMBL" id="LT629700">
    <property type="protein sequence ID" value="SDM04579.1"/>
    <property type="molecule type" value="Genomic_DNA"/>
</dbReference>
<evidence type="ECO:0000313" key="1">
    <source>
        <dbReference type="EMBL" id="SDM04579.1"/>
    </source>
</evidence>
<dbReference type="SUPFAM" id="SSF159941">
    <property type="entry name" value="MM3350-like"/>
    <property type="match status" value="1"/>
</dbReference>
<dbReference type="Proteomes" id="UP000199350">
    <property type="component" value="Chromosome I"/>
</dbReference>
<name>A0A1G9Q0Q7_9CORY</name>
<proteinExistence type="predicted"/>
<accession>A0A1G9Q0Q7</accession>
<organism evidence="1 2">
    <name type="scientific">Corynebacterium mycetoides</name>
    <dbReference type="NCBI Taxonomy" id="38302"/>
    <lineage>
        <taxon>Bacteria</taxon>
        <taxon>Bacillati</taxon>
        <taxon>Actinomycetota</taxon>
        <taxon>Actinomycetes</taxon>
        <taxon>Mycobacteriales</taxon>
        <taxon>Corynebacteriaceae</taxon>
        <taxon>Corynebacterium</taxon>
    </lineage>
</organism>
<protein>
    <submittedName>
        <fullName evidence="1">Uncharacterized protein</fullName>
    </submittedName>
</protein>
<dbReference type="OrthoDB" id="4426135at2"/>
<dbReference type="InterPro" id="IPR024047">
    <property type="entry name" value="MM3350-like_sf"/>
</dbReference>
<dbReference type="AlphaFoldDB" id="A0A1G9Q0Q7"/>
<reference evidence="2" key="1">
    <citation type="submission" date="2016-10" db="EMBL/GenBank/DDBJ databases">
        <authorList>
            <person name="Varghese N."/>
            <person name="Submissions S."/>
        </authorList>
    </citation>
    <scope>NUCLEOTIDE SEQUENCE [LARGE SCALE GENOMIC DNA]</scope>
    <source>
        <strain evidence="2">DSM 20632</strain>
    </source>
</reference>